<comment type="caution">
    <text evidence="3">The sequence shown here is derived from an EMBL/GenBank/DDBJ whole genome shotgun (WGS) entry which is preliminary data.</text>
</comment>
<feature type="non-terminal residue" evidence="3">
    <location>
        <position position="1"/>
    </location>
</feature>
<dbReference type="EMBL" id="LAZR01050642">
    <property type="protein sequence ID" value="KKK86911.1"/>
    <property type="molecule type" value="Genomic_DNA"/>
</dbReference>
<gene>
    <name evidence="3" type="ORF">LCGC14_2343580</name>
    <name evidence="2" type="ORF">LCGC14_2758490</name>
</gene>
<sequence>WSSLINITNATMRKRSLIRYINILIALVAITYGLYSLFGGVSINLITGS</sequence>
<name>A0A0F9CC27_9ZZZZ</name>
<dbReference type="AlphaFoldDB" id="A0A0F9CC27"/>
<reference evidence="3" key="1">
    <citation type="journal article" date="2015" name="Nature">
        <title>Complex archaea that bridge the gap between prokaryotes and eukaryotes.</title>
        <authorList>
            <person name="Spang A."/>
            <person name="Saw J.H."/>
            <person name="Jorgensen S.L."/>
            <person name="Zaremba-Niedzwiedzka K."/>
            <person name="Martijn J."/>
            <person name="Lind A.E."/>
            <person name="van Eijk R."/>
            <person name="Schleper C."/>
            <person name="Guy L."/>
            <person name="Ettema T.J."/>
        </authorList>
    </citation>
    <scope>NUCLEOTIDE SEQUENCE</scope>
</reference>
<organism evidence="3">
    <name type="scientific">marine sediment metagenome</name>
    <dbReference type="NCBI Taxonomy" id="412755"/>
    <lineage>
        <taxon>unclassified sequences</taxon>
        <taxon>metagenomes</taxon>
        <taxon>ecological metagenomes</taxon>
    </lineage>
</organism>
<accession>A0A0F9CC27</accession>
<keyword evidence="1" id="KW-1133">Transmembrane helix</keyword>
<dbReference type="EMBL" id="LAZR01033957">
    <property type="protein sequence ID" value="KKL46634.1"/>
    <property type="molecule type" value="Genomic_DNA"/>
</dbReference>
<proteinExistence type="predicted"/>
<keyword evidence="1" id="KW-0472">Membrane</keyword>
<evidence type="ECO:0000256" key="1">
    <source>
        <dbReference type="SAM" id="Phobius"/>
    </source>
</evidence>
<keyword evidence="1" id="KW-0812">Transmembrane</keyword>
<evidence type="ECO:0000313" key="2">
    <source>
        <dbReference type="EMBL" id="KKK86911.1"/>
    </source>
</evidence>
<protein>
    <submittedName>
        <fullName evidence="3">Uncharacterized protein</fullName>
    </submittedName>
</protein>
<feature type="transmembrane region" description="Helical" evidence="1">
    <location>
        <begin position="20"/>
        <end position="46"/>
    </location>
</feature>
<evidence type="ECO:0000313" key="3">
    <source>
        <dbReference type="EMBL" id="KKL46634.1"/>
    </source>
</evidence>